<protein>
    <recommendedName>
        <fullName evidence="3 10">Glutamate--cysteine ligase</fullName>
        <ecNumber evidence="3 10">6.3.2.2</ecNumber>
    </recommendedName>
    <alternativeName>
        <fullName evidence="9 10">Gamma-ECS</fullName>
    </alternativeName>
    <alternativeName>
        <fullName evidence="8 10">Gamma-glutamylcysteine synthetase</fullName>
    </alternativeName>
</protein>
<evidence type="ECO:0000313" key="13">
    <source>
        <dbReference type="EMBL" id="CAE7472051.1"/>
    </source>
</evidence>
<evidence type="ECO:0000256" key="12">
    <source>
        <dbReference type="SAM" id="SignalP"/>
    </source>
</evidence>
<evidence type="ECO:0000256" key="1">
    <source>
        <dbReference type="ARBA" id="ARBA00005006"/>
    </source>
</evidence>
<evidence type="ECO:0000256" key="3">
    <source>
        <dbReference type="ARBA" id="ARBA00012220"/>
    </source>
</evidence>
<keyword evidence="4 10" id="KW-0436">Ligase</keyword>
<keyword evidence="14" id="KW-1185">Reference proteome</keyword>
<dbReference type="PANTHER" id="PTHR11164:SF0">
    <property type="entry name" value="GLUTAMATE--CYSTEINE LIGASE CATALYTIC SUBUNIT"/>
    <property type="match status" value="1"/>
</dbReference>
<dbReference type="OrthoDB" id="7939818at2759"/>
<feature type="region of interest" description="Disordered" evidence="11">
    <location>
        <begin position="707"/>
        <end position="745"/>
    </location>
</feature>
<name>A0A812SBG2_9DINO</name>
<dbReference type="GO" id="GO:0006750">
    <property type="term" value="P:glutathione biosynthetic process"/>
    <property type="evidence" value="ECO:0007669"/>
    <property type="project" value="UniProtKB-UniRule"/>
</dbReference>
<comment type="catalytic activity">
    <reaction evidence="10">
        <text>L-cysteine + L-glutamate + ATP = gamma-L-glutamyl-L-cysteine + ADP + phosphate + H(+)</text>
        <dbReference type="Rhea" id="RHEA:13285"/>
        <dbReference type="ChEBI" id="CHEBI:15378"/>
        <dbReference type="ChEBI" id="CHEBI:29985"/>
        <dbReference type="ChEBI" id="CHEBI:30616"/>
        <dbReference type="ChEBI" id="CHEBI:35235"/>
        <dbReference type="ChEBI" id="CHEBI:43474"/>
        <dbReference type="ChEBI" id="CHEBI:58173"/>
        <dbReference type="ChEBI" id="CHEBI:456216"/>
        <dbReference type="EC" id="6.3.2.2"/>
    </reaction>
</comment>
<accession>A0A812SBG2</accession>
<dbReference type="Pfam" id="PF03074">
    <property type="entry name" value="GCS"/>
    <property type="match status" value="1"/>
</dbReference>
<evidence type="ECO:0000313" key="14">
    <source>
        <dbReference type="Proteomes" id="UP000604046"/>
    </source>
</evidence>
<evidence type="ECO:0000256" key="2">
    <source>
        <dbReference type="ARBA" id="ARBA00008100"/>
    </source>
</evidence>
<dbReference type="AlphaFoldDB" id="A0A812SBG2"/>
<keyword evidence="6 10" id="KW-0547">Nucleotide-binding</keyword>
<reference evidence="13" key="1">
    <citation type="submission" date="2021-02" db="EMBL/GenBank/DDBJ databases">
        <authorList>
            <person name="Dougan E. K."/>
            <person name="Rhodes N."/>
            <person name="Thang M."/>
            <person name="Chan C."/>
        </authorList>
    </citation>
    <scope>NUCLEOTIDE SEQUENCE</scope>
</reference>
<dbReference type="EMBL" id="CAJNDS010002434">
    <property type="protein sequence ID" value="CAE7472051.1"/>
    <property type="molecule type" value="Genomic_DNA"/>
</dbReference>
<comment type="pathway">
    <text evidence="1 10">Sulfur metabolism; glutathione biosynthesis; glutathione from L-cysteine and L-glutamate: step 1/2.</text>
</comment>
<evidence type="ECO:0000256" key="8">
    <source>
        <dbReference type="ARBA" id="ARBA00030585"/>
    </source>
</evidence>
<evidence type="ECO:0000256" key="11">
    <source>
        <dbReference type="SAM" id="MobiDB-lite"/>
    </source>
</evidence>
<dbReference type="Proteomes" id="UP000604046">
    <property type="component" value="Unassembled WGS sequence"/>
</dbReference>
<keyword evidence="7 10" id="KW-0067">ATP-binding</keyword>
<feature type="compositionally biased region" description="Basic and acidic residues" evidence="11">
    <location>
        <begin position="334"/>
        <end position="350"/>
    </location>
</feature>
<sequence length="745" mass="83813">MGLVTTCCLIACHCLELAACAIPAARAEIHVADPFAKRNVVLRDMGLLKVGKPLHWNDSLEHCQYVRRHGVLQFIATHKRLRHLENDRLFYGDEIEYALLKLDPSSKRVQLTLRGPEVMEGLRKQEQDMNAFRGCAWHQEYGSWMLEGTPSLPYGGYTMSLVSVEQNMRLRRGRLLSVLNDDEIAPTLVTFPLMGVGEFVHPFAPPGGEASQSEYVPDTCINPHPRFATLTGNIRRRRGEKVDIRVPLFKDVNTKEFESDPEPNIHMDCMAFGMGCCCLQVTFQASDIDESRLLYDQLAVLAPIMMALTAATPVVKGRLAATDVRWNIISQSVDDRTPAERGEGESKPDQRMAGAGTRRQSKSRYDSISCYIHPASAGYNDIVCEVDEEMESLLSKEGVDDALSKHISHLFTRDPLVVFEGHVELDDEQSTDHFESIQSTNWQTVRWKPPPIPSTACSPHIGWRTEFRSMEVQLTDFENAAFTAFIVIVTRAILVFNLTLLSPLSLVDENMKRAHGVDSVRQSKFWFRKHILPDDTDEMMHQFCPQLGPKAESKSSHEEMTMDEIMNGKSCYFPGLVPLCYAYLEHIGCDESSFKRLDQYLKLIKDRATGELMTPATWMRNFVHSHKDYKLDSVVSETIAYDLVHACSDIGLGRRPCPELLGDVLIEPVHKEGHYETPLFGEKLGPEDRRGLLHKIMSRAAQCDGTFSAPSSAHMRRQSSGLATALEPPVSRQGSLELREQGGYA</sequence>
<dbReference type="Gene3D" id="3.30.590.50">
    <property type="match status" value="2"/>
</dbReference>
<dbReference type="InterPro" id="IPR014746">
    <property type="entry name" value="Gln_synth/guanido_kin_cat_dom"/>
</dbReference>
<evidence type="ECO:0000256" key="6">
    <source>
        <dbReference type="ARBA" id="ARBA00022741"/>
    </source>
</evidence>
<dbReference type="EC" id="6.3.2.2" evidence="3 10"/>
<evidence type="ECO:0000256" key="10">
    <source>
        <dbReference type="RuleBase" id="RU367135"/>
    </source>
</evidence>
<dbReference type="InterPro" id="IPR004308">
    <property type="entry name" value="GCS"/>
</dbReference>
<proteinExistence type="inferred from homology"/>
<evidence type="ECO:0000256" key="5">
    <source>
        <dbReference type="ARBA" id="ARBA00022684"/>
    </source>
</evidence>
<dbReference type="SUPFAM" id="SSF55931">
    <property type="entry name" value="Glutamine synthetase/guanido kinase"/>
    <property type="match status" value="1"/>
</dbReference>
<dbReference type="FunFam" id="3.30.590.50:FF:000002">
    <property type="entry name" value="Glutamate--cysteine ligase catalytic subunit"/>
    <property type="match status" value="1"/>
</dbReference>
<comment type="caution">
    <text evidence="13">The sequence shown here is derived from an EMBL/GenBank/DDBJ whole genome shotgun (WGS) entry which is preliminary data.</text>
</comment>
<dbReference type="GO" id="GO:0005524">
    <property type="term" value="F:ATP binding"/>
    <property type="evidence" value="ECO:0007669"/>
    <property type="project" value="UniProtKB-UniRule"/>
</dbReference>
<dbReference type="GO" id="GO:0004357">
    <property type="term" value="F:glutamate-cysteine ligase activity"/>
    <property type="evidence" value="ECO:0007669"/>
    <property type="project" value="UniProtKB-UniRule"/>
</dbReference>
<dbReference type="Gene3D" id="1.10.8.960">
    <property type="match status" value="1"/>
</dbReference>
<feature type="region of interest" description="Disordered" evidence="11">
    <location>
        <begin position="334"/>
        <end position="361"/>
    </location>
</feature>
<feature type="chain" id="PRO_5032543229" description="Glutamate--cysteine ligase" evidence="12">
    <location>
        <begin position="28"/>
        <end position="745"/>
    </location>
</feature>
<feature type="signal peptide" evidence="12">
    <location>
        <begin position="1"/>
        <end position="27"/>
    </location>
</feature>
<comment type="similarity">
    <text evidence="2 10">Belongs to the glutamate--cysteine ligase type 3 family.</text>
</comment>
<evidence type="ECO:0000256" key="7">
    <source>
        <dbReference type="ARBA" id="ARBA00022840"/>
    </source>
</evidence>
<evidence type="ECO:0000256" key="9">
    <source>
        <dbReference type="ARBA" id="ARBA00032122"/>
    </source>
</evidence>
<keyword evidence="5 10" id="KW-0317">Glutathione biosynthesis</keyword>
<dbReference type="PANTHER" id="PTHR11164">
    <property type="entry name" value="GLUTAMATE CYSTEINE LIGASE"/>
    <property type="match status" value="1"/>
</dbReference>
<evidence type="ECO:0000256" key="4">
    <source>
        <dbReference type="ARBA" id="ARBA00022598"/>
    </source>
</evidence>
<organism evidence="13 14">
    <name type="scientific">Symbiodinium natans</name>
    <dbReference type="NCBI Taxonomy" id="878477"/>
    <lineage>
        <taxon>Eukaryota</taxon>
        <taxon>Sar</taxon>
        <taxon>Alveolata</taxon>
        <taxon>Dinophyceae</taxon>
        <taxon>Suessiales</taxon>
        <taxon>Symbiodiniaceae</taxon>
        <taxon>Symbiodinium</taxon>
    </lineage>
</organism>
<gene>
    <name evidence="13" type="primary">GCLC</name>
    <name evidence="13" type="ORF">SNAT2548_LOCUS26508</name>
</gene>
<dbReference type="UniPathway" id="UPA00142">
    <property type="reaction ID" value="UER00209"/>
</dbReference>
<keyword evidence="12" id="KW-0732">Signal</keyword>